<comment type="similarity">
    <text evidence="3 8">Belongs to the class-I DAHP synthase family.</text>
</comment>
<dbReference type="InterPro" id="IPR006218">
    <property type="entry name" value="DAHP1/KDSA"/>
</dbReference>
<dbReference type="RefSeq" id="WP_142111722.1">
    <property type="nucleotide sequence ID" value="NZ_BAAATB010000002.1"/>
</dbReference>
<evidence type="ECO:0000256" key="6">
    <source>
        <dbReference type="ARBA" id="ARBA00023141"/>
    </source>
</evidence>
<accession>A0A542SPA2</accession>
<evidence type="ECO:0000256" key="5">
    <source>
        <dbReference type="ARBA" id="ARBA00022679"/>
    </source>
</evidence>
<dbReference type="GO" id="GO:0005737">
    <property type="term" value="C:cytoplasm"/>
    <property type="evidence" value="ECO:0007669"/>
    <property type="project" value="TreeGrafter"/>
</dbReference>
<evidence type="ECO:0000256" key="8">
    <source>
        <dbReference type="PIRNR" id="PIRNR001361"/>
    </source>
</evidence>
<dbReference type="Proteomes" id="UP000316181">
    <property type="component" value="Unassembled WGS sequence"/>
</dbReference>
<dbReference type="GO" id="GO:0003849">
    <property type="term" value="F:3-deoxy-7-phosphoheptulonate synthase activity"/>
    <property type="evidence" value="ECO:0007669"/>
    <property type="project" value="UniProtKB-EC"/>
</dbReference>
<dbReference type="InterPro" id="IPR006219">
    <property type="entry name" value="DAHP_synth_1"/>
</dbReference>
<dbReference type="AlphaFoldDB" id="A0A542SPA2"/>
<gene>
    <name evidence="10" type="ORF">FB389_1122</name>
</gene>
<dbReference type="InterPro" id="IPR013785">
    <property type="entry name" value="Aldolase_TIM"/>
</dbReference>
<dbReference type="SUPFAM" id="SSF51569">
    <property type="entry name" value="Aldolase"/>
    <property type="match status" value="1"/>
</dbReference>
<comment type="caution">
    <text evidence="10">The sequence shown here is derived from an EMBL/GenBank/DDBJ whole genome shotgun (WGS) entry which is preliminary data.</text>
</comment>
<keyword evidence="5 8" id="KW-0808">Transferase</keyword>
<dbReference type="PANTHER" id="PTHR21225:SF12">
    <property type="entry name" value="PHOSPHO-2-DEHYDRO-3-DEOXYHEPTONATE ALDOLASE, TYROSINE-INHIBITED"/>
    <property type="match status" value="1"/>
</dbReference>
<dbReference type="NCBIfam" id="NF009395">
    <property type="entry name" value="PRK12755.1"/>
    <property type="match status" value="1"/>
</dbReference>
<proteinExistence type="inferred from homology"/>
<keyword evidence="4 8" id="KW-0028">Amino-acid biosynthesis</keyword>
<dbReference type="GO" id="GO:0009423">
    <property type="term" value="P:chorismate biosynthetic process"/>
    <property type="evidence" value="ECO:0007669"/>
    <property type="project" value="UniProtKB-UniPathway"/>
</dbReference>
<keyword evidence="6 8" id="KW-0057">Aromatic amino acid biosynthesis</keyword>
<comment type="catalytic activity">
    <reaction evidence="7 8">
        <text>D-erythrose 4-phosphate + phosphoenolpyruvate + H2O = 7-phospho-2-dehydro-3-deoxy-D-arabino-heptonate + phosphate</text>
        <dbReference type="Rhea" id="RHEA:14717"/>
        <dbReference type="ChEBI" id="CHEBI:15377"/>
        <dbReference type="ChEBI" id="CHEBI:16897"/>
        <dbReference type="ChEBI" id="CHEBI:43474"/>
        <dbReference type="ChEBI" id="CHEBI:58394"/>
        <dbReference type="ChEBI" id="CHEBI:58702"/>
        <dbReference type="EC" id="2.5.1.54"/>
    </reaction>
</comment>
<keyword evidence="11" id="KW-1185">Reference proteome</keyword>
<dbReference type="EC" id="2.5.1.54" evidence="8"/>
<dbReference type="UniPathway" id="UPA00053">
    <property type="reaction ID" value="UER00084"/>
</dbReference>
<evidence type="ECO:0000256" key="2">
    <source>
        <dbReference type="ARBA" id="ARBA00004688"/>
    </source>
</evidence>
<evidence type="ECO:0000256" key="3">
    <source>
        <dbReference type="ARBA" id="ARBA00007985"/>
    </source>
</evidence>
<dbReference type="Pfam" id="PF00793">
    <property type="entry name" value="DAHP_synth_1"/>
    <property type="match status" value="1"/>
</dbReference>
<dbReference type="Gene3D" id="3.20.20.70">
    <property type="entry name" value="Aldolase class I"/>
    <property type="match status" value="1"/>
</dbReference>
<dbReference type="PANTHER" id="PTHR21225">
    <property type="entry name" value="PHOSPHO-2-DEHYDRO-3-DEOXYHEPTONATE ALDOLASE DAHP SYNTHETASE"/>
    <property type="match status" value="1"/>
</dbReference>
<dbReference type="FunFam" id="3.20.20.70:FF:000005">
    <property type="entry name" value="Phospho-2-dehydro-3-deoxyheptonate aldolase"/>
    <property type="match status" value="1"/>
</dbReference>
<dbReference type="GO" id="GO:0009073">
    <property type="term" value="P:aromatic amino acid family biosynthetic process"/>
    <property type="evidence" value="ECO:0007669"/>
    <property type="project" value="UniProtKB-KW"/>
</dbReference>
<feature type="domain" description="DAHP synthetase I/KDSA" evidence="9">
    <location>
        <begin position="47"/>
        <end position="339"/>
    </location>
</feature>
<comment type="pathway">
    <text evidence="2 8">Metabolic intermediate biosynthesis; chorismate biosynthesis; chorismate from D-erythrose 4-phosphate and phosphoenolpyruvate: step 1/7.</text>
</comment>
<sequence length="356" mass="36999">MNAPAITSDLHVRALEALPSPAQMLAELPLGDAASDVVARGRDDIRAVLHGDDDRLVVVVGPCSIHDPAAAIDYAQRLAAMIPQLQDDLVVVMRVYFEKPRTTVGWKGLINDPNLDGSHDITKGLRLARRVLLDVLAAGVPAANEFLEPTSPQYIADAVSWGAIGARNPESQVHRQLASGLSMPVGFKNATEGSVQAAVDGCITAASSHVFFGIDPQGRAAAVETSGNPDCHIILRGGAHGPNYDDASVAAANELGVAGGLPPRLVVDASHGNSGKSEVRQAEVARELAASIAAGNEGIFGIMLESFIEAGNQAPAPSGLVYGKSITDKCIGWDDTAALLRELAAAVRARRVVVGG</sequence>
<evidence type="ECO:0000256" key="1">
    <source>
        <dbReference type="ARBA" id="ARBA00003726"/>
    </source>
</evidence>
<dbReference type="NCBIfam" id="TIGR00034">
    <property type="entry name" value="aroFGH"/>
    <property type="match status" value="1"/>
</dbReference>
<evidence type="ECO:0000313" key="10">
    <source>
        <dbReference type="EMBL" id="TQK76450.1"/>
    </source>
</evidence>
<evidence type="ECO:0000313" key="11">
    <source>
        <dbReference type="Proteomes" id="UP000316181"/>
    </source>
</evidence>
<organism evidence="10 11">
    <name type="scientific">Rarobacter incanus</name>
    <dbReference type="NCBI Taxonomy" id="153494"/>
    <lineage>
        <taxon>Bacteria</taxon>
        <taxon>Bacillati</taxon>
        <taxon>Actinomycetota</taxon>
        <taxon>Actinomycetes</taxon>
        <taxon>Micrococcales</taxon>
        <taxon>Rarobacteraceae</taxon>
        <taxon>Rarobacter</taxon>
    </lineage>
</organism>
<evidence type="ECO:0000256" key="7">
    <source>
        <dbReference type="ARBA" id="ARBA00047508"/>
    </source>
</evidence>
<dbReference type="OrthoDB" id="9807331at2"/>
<protein>
    <recommendedName>
        <fullName evidence="8">Phospho-2-dehydro-3-deoxyheptonate aldolase</fullName>
        <ecNumber evidence="8">2.5.1.54</ecNumber>
    </recommendedName>
</protein>
<dbReference type="EMBL" id="VFNV01000001">
    <property type="protein sequence ID" value="TQK76450.1"/>
    <property type="molecule type" value="Genomic_DNA"/>
</dbReference>
<name>A0A542SPA2_9MICO</name>
<dbReference type="PIRSF" id="PIRSF001361">
    <property type="entry name" value="DAHP_synthase"/>
    <property type="match status" value="1"/>
</dbReference>
<reference evidence="10 11" key="1">
    <citation type="submission" date="2019-06" db="EMBL/GenBank/DDBJ databases">
        <title>Sequencing the genomes of 1000 actinobacteria strains.</title>
        <authorList>
            <person name="Klenk H.-P."/>
        </authorList>
    </citation>
    <scope>NUCLEOTIDE SEQUENCE [LARGE SCALE GENOMIC DNA]</scope>
    <source>
        <strain evidence="10 11">DSM 10596</strain>
    </source>
</reference>
<evidence type="ECO:0000256" key="4">
    <source>
        <dbReference type="ARBA" id="ARBA00022605"/>
    </source>
</evidence>
<comment type="function">
    <text evidence="1 8">Stereospecific condensation of phosphoenolpyruvate (PEP) and D-erythrose-4-phosphate (E4P) giving rise to 3-deoxy-D-arabino-heptulosonate-7-phosphate (DAHP).</text>
</comment>
<dbReference type="GO" id="GO:0008652">
    <property type="term" value="P:amino acid biosynthetic process"/>
    <property type="evidence" value="ECO:0007669"/>
    <property type="project" value="UniProtKB-KW"/>
</dbReference>
<evidence type="ECO:0000259" key="9">
    <source>
        <dbReference type="Pfam" id="PF00793"/>
    </source>
</evidence>